<evidence type="ECO:0000313" key="10">
    <source>
        <dbReference type="Proteomes" id="UP000223711"/>
    </source>
</evidence>
<dbReference type="Proteomes" id="UP000223288">
    <property type="component" value="Segment"/>
</dbReference>
<feature type="domain" description="Cytidyltransferase-like" evidence="2">
    <location>
        <begin position="91"/>
        <end position="231"/>
    </location>
</feature>
<feature type="compositionally biased region" description="Low complexity" evidence="1">
    <location>
        <begin position="56"/>
        <end position="83"/>
    </location>
</feature>
<evidence type="ECO:0000313" key="6">
    <source>
        <dbReference type="EMBL" id="AOO14370.1"/>
    </source>
</evidence>
<dbReference type="EMBL" id="KX349300">
    <property type="protein sequence ID" value="AOO13717.1"/>
    <property type="molecule type" value="Genomic_DNA"/>
</dbReference>
<organism evidence="3 11">
    <name type="scientific">Cyanophage S-RIM14</name>
    <dbReference type="NCBI Taxonomy" id="1278423"/>
    <lineage>
        <taxon>Viruses</taxon>
        <taxon>Duplodnaviria</taxon>
        <taxon>Heunggongvirae</taxon>
        <taxon>Uroviricota</taxon>
        <taxon>Caudoviricetes</taxon>
        <taxon>Pantevenvirales</taxon>
        <taxon>Kyanoviridae</taxon>
        <taxon>Ahtivirus</taxon>
        <taxon>Ahtivirus sagseatwo</taxon>
    </lineage>
</organism>
<feature type="region of interest" description="Disordered" evidence="1">
    <location>
        <begin position="118"/>
        <end position="137"/>
    </location>
</feature>
<dbReference type="EMBL" id="KX349305">
    <property type="protein sequence ID" value="AOO14801.1"/>
    <property type="molecule type" value="Genomic_DNA"/>
</dbReference>
<evidence type="ECO:0000313" key="8">
    <source>
        <dbReference type="EMBL" id="AOO15018.1"/>
    </source>
</evidence>
<evidence type="ECO:0000313" key="4">
    <source>
        <dbReference type="EMBL" id="AOO13717.1"/>
    </source>
</evidence>
<dbReference type="Gene3D" id="3.40.50.620">
    <property type="entry name" value="HUPs"/>
    <property type="match status" value="1"/>
</dbReference>
<accession>A0A1D7SHT6</accession>
<evidence type="ECO:0000313" key="5">
    <source>
        <dbReference type="EMBL" id="AOO14149.1"/>
    </source>
</evidence>
<dbReference type="EMBL" id="KX349302">
    <property type="protein sequence ID" value="AOO14149.1"/>
    <property type="molecule type" value="Genomic_DNA"/>
</dbReference>
<proteinExistence type="predicted"/>
<keyword evidence="3" id="KW-0548">Nucleotidyltransferase</keyword>
<dbReference type="InterPro" id="IPR004821">
    <property type="entry name" value="Cyt_trans-like"/>
</dbReference>
<protein>
    <submittedName>
        <fullName evidence="3">Cytidylyltransferase</fullName>
    </submittedName>
</protein>
<dbReference type="EMBL" id="KX349306">
    <property type="protein sequence ID" value="AOO15018.1"/>
    <property type="molecule type" value="Genomic_DNA"/>
</dbReference>
<sequence length="392" mass="43613">MKKFSTFISEAVKSSAAEQAKKLGLNHVGYGKWADKQGNVTHYSAQGKLLPVADTQQPATQDAGQQQSQPAPQQPAVPEAPGEVSKGPITITFGRFNPPTTGHEKLINQVASMAGGDDYRIYPSRSQDPKKNPLDPETKVHYMRNAYPDHSHAIQNDDNIRSIFDVLQGLHSEGYSDVNIVVGGDRVKEFDALSNKYNGKLYNFNSINVKSAGDRDPDADDVSGMSASKMRAAAAENDFDGFCAGCSKSLTPEQRKELFSHLRGNMQMEDVDDYADLSYLLHEIAPKLDPQRLREDYMDKKIFNVGTIVENLNTGILGKVVSRGVNYVIYIDEHEQVYRGWLKDLVERNDIKRFDFTPLGQIGTDELARKVAAMTPGQFIQKINKRNKSQVK</sequence>
<evidence type="ECO:0000256" key="1">
    <source>
        <dbReference type="SAM" id="MobiDB-lite"/>
    </source>
</evidence>
<reference evidence="9 10" key="1">
    <citation type="journal article" date="2016" name="Environ. Microbiol.">
        <title>Genomic diversification of marine cyanophages into stable ecotypes.</title>
        <authorList>
            <person name="Marston M.F."/>
            <person name="Martiny J.B."/>
        </authorList>
    </citation>
    <scope>NUCLEOTIDE SEQUENCE [LARGE SCALE GENOMIC DNA]</scope>
    <source>
        <strain evidence="3">LIS_02_1110</strain>
        <strain evidence="4">Np_11_1211</strain>
        <strain evidence="5">RW_03_0110</strain>
        <strain evidence="6">Sn_11_0110</strain>
        <strain evidence="7">Sn_23_0910</strain>
        <strain evidence="8">W1_23_0910</strain>
    </source>
</reference>
<dbReference type="Pfam" id="PF01467">
    <property type="entry name" value="CTP_transf_like"/>
    <property type="match status" value="1"/>
</dbReference>
<dbReference type="GO" id="GO:0016779">
    <property type="term" value="F:nucleotidyltransferase activity"/>
    <property type="evidence" value="ECO:0007669"/>
    <property type="project" value="UniProtKB-KW"/>
</dbReference>
<name>A0A1D7SHT6_9CAUD</name>
<evidence type="ECO:0000313" key="7">
    <source>
        <dbReference type="EMBL" id="AOO14801.1"/>
    </source>
</evidence>
<dbReference type="Proteomes" id="UP000225271">
    <property type="component" value="Segment"/>
</dbReference>
<evidence type="ECO:0000313" key="3">
    <source>
        <dbReference type="EMBL" id="AOO13285.1"/>
    </source>
</evidence>
<evidence type="ECO:0000313" key="11">
    <source>
        <dbReference type="Proteomes" id="UP000225808"/>
    </source>
</evidence>
<feature type="compositionally biased region" description="Basic and acidic residues" evidence="1">
    <location>
        <begin position="127"/>
        <end position="137"/>
    </location>
</feature>
<dbReference type="EMBL" id="KX349303">
    <property type="protein sequence ID" value="AOO14370.1"/>
    <property type="molecule type" value="Genomic_DNA"/>
</dbReference>
<evidence type="ECO:0000313" key="9">
    <source>
        <dbReference type="Proteomes" id="UP000223288"/>
    </source>
</evidence>
<feature type="region of interest" description="Disordered" evidence="1">
    <location>
        <begin position="56"/>
        <end position="103"/>
    </location>
</feature>
<keyword evidence="4" id="KW-0808">Transferase</keyword>
<dbReference type="Proteomes" id="UP000225808">
    <property type="component" value="Segment"/>
</dbReference>
<dbReference type="InterPro" id="IPR014729">
    <property type="entry name" value="Rossmann-like_a/b/a_fold"/>
</dbReference>
<dbReference type="SUPFAM" id="SSF52374">
    <property type="entry name" value="Nucleotidylyl transferase"/>
    <property type="match status" value="1"/>
</dbReference>
<dbReference type="Proteomes" id="UP000224953">
    <property type="component" value="Genome"/>
</dbReference>
<dbReference type="Proteomes" id="UP000223981">
    <property type="component" value="Segment"/>
</dbReference>
<dbReference type="EMBL" id="KX349298">
    <property type="protein sequence ID" value="AOO13285.1"/>
    <property type="molecule type" value="Genomic_DNA"/>
</dbReference>
<evidence type="ECO:0000259" key="2">
    <source>
        <dbReference type="Pfam" id="PF01467"/>
    </source>
</evidence>
<gene>
    <name evidence="3" type="ORF">LIS021110_171</name>
    <name evidence="4" type="ORF">Np111211_171</name>
    <name evidence="5" type="ORF">RW030110_171</name>
    <name evidence="6" type="ORF">Sn110110_176</name>
    <name evidence="7" type="ORF">Sn230910_171</name>
    <name evidence="8" type="ORF">W1230910_172</name>
</gene>
<dbReference type="Proteomes" id="UP000223711">
    <property type="component" value="Segment"/>
</dbReference>